<protein>
    <submittedName>
        <fullName evidence="1">Uncharacterized protein</fullName>
    </submittedName>
</protein>
<organism evidence="1 2">
    <name type="scientific">Colletotrichum godetiae</name>
    <dbReference type="NCBI Taxonomy" id="1209918"/>
    <lineage>
        <taxon>Eukaryota</taxon>
        <taxon>Fungi</taxon>
        <taxon>Dikarya</taxon>
        <taxon>Ascomycota</taxon>
        <taxon>Pezizomycotina</taxon>
        <taxon>Sordariomycetes</taxon>
        <taxon>Hypocreomycetidae</taxon>
        <taxon>Glomerellales</taxon>
        <taxon>Glomerellaceae</taxon>
        <taxon>Colletotrichum</taxon>
        <taxon>Colletotrichum acutatum species complex</taxon>
    </lineage>
</organism>
<dbReference type="Proteomes" id="UP001224890">
    <property type="component" value="Unassembled WGS sequence"/>
</dbReference>
<comment type="caution">
    <text evidence="1">The sequence shown here is derived from an EMBL/GenBank/DDBJ whole genome shotgun (WGS) entry which is preliminary data.</text>
</comment>
<name>A0AAJ0A5A7_9PEZI</name>
<dbReference type="EMBL" id="JAHMHR010000123">
    <property type="protein sequence ID" value="KAK1656757.1"/>
    <property type="molecule type" value="Genomic_DNA"/>
</dbReference>
<dbReference type="RefSeq" id="XP_060421521.1">
    <property type="nucleotide sequence ID" value="XM_060578537.1"/>
</dbReference>
<dbReference type="InterPro" id="IPR036817">
    <property type="entry name" value="Transthyretin/HIU_hydrolase_sf"/>
</dbReference>
<dbReference type="GeneID" id="85463063"/>
<proteinExistence type="predicted"/>
<sequence length="155" mass="17526">MCLKGFENRLRTAIHNSRAMQITVQVLDTQKRPIPGVFVTLHCLDVPDISFNGITDSNGRPLWKLESASRPEHTCRRVWNAHWQITVYSMGKMMPIIPVVFFVPNLIHVRIQLTKKGYVIDLCHPGVEDSSGGSRKQIIPAVGAMLERRAKGRLL</sequence>
<evidence type="ECO:0000313" key="2">
    <source>
        <dbReference type="Proteomes" id="UP001224890"/>
    </source>
</evidence>
<gene>
    <name evidence="1" type="ORF">BDP55DRAFT_721940</name>
</gene>
<keyword evidence="2" id="KW-1185">Reference proteome</keyword>
<dbReference type="AlphaFoldDB" id="A0AAJ0A5A7"/>
<dbReference type="Gene3D" id="2.60.40.180">
    <property type="entry name" value="Transthyretin/hydroxyisourate hydrolase domain"/>
    <property type="match status" value="1"/>
</dbReference>
<reference evidence="1" key="1">
    <citation type="submission" date="2021-06" db="EMBL/GenBank/DDBJ databases">
        <title>Comparative genomics, transcriptomics and evolutionary studies reveal genomic signatures of adaptation to plant cell wall in hemibiotrophic fungi.</title>
        <authorList>
            <consortium name="DOE Joint Genome Institute"/>
            <person name="Baroncelli R."/>
            <person name="Diaz J.F."/>
            <person name="Benocci T."/>
            <person name="Peng M."/>
            <person name="Battaglia E."/>
            <person name="Haridas S."/>
            <person name="Andreopoulos W."/>
            <person name="Labutti K."/>
            <person name="Pangilinan J."/>
            <person name="Floch G.L."/>
            <person name="Makela M.R."/>
            <person name="Henrissat B."/>
            <person name="Grigoriev I.V."/>
            <person name="Crouch J.A."/>
            <person name="De Vries R.P."/>
            <person name="Sukno S.A."/>
            <person name="Thon M.R."/>
        </authorList>
    </citation>
    <scope>NUCLEOTIDE SEQUENCE</scope>
    <source>
        <strain evidence="1">CBS 193.32</strain>
    </source>
</reference>
<dbReference type="SUPFAM" id="SSF49472">
    <property type="entry name" value="Transthyretin (synonym: prealbumin)"/>
    <property type="match status" value="1"/>
</dbReference>
<evidence type="ECO:0000313" key="1">
    <source>
        <dbReference type="EMBL" id="KAK1656757.1"/>
    </source>
</evidence>
<accession>A0AAJ0A5A7</accession>